<evidence type="ECO:0008006" key="5">
    <source>
        <dbReference type="Google" id="ProtNLM"/>
    </source>
</evidence>
<accession>A0A0B6Z0A8</accession>
<proteinExistence type="inferred from homology"/>
<organism evidence="4">
    <name type="scientific">Arion vulgaris</name>
    <dbReference type="NCBI Taxonomy" id="1028688"/>
    <lineage>
        <taxon>Eukaryota</taxon>
        <taxon>Metazoa</taxon>
        <taxon>Spiralia</taxon>
        <taxon>Lophotrochozoa</taxon>
        <taxon>Mollusca</taxon>
        <taxon>Gastropoda</taxon>
        <taxon>Heterobranchia</taxon>
        <taxon>Euthyneura</taxon>
        <taxon>Panpulmonata</taxon>
        <taxon>Eupulmonata</taxon>
        <taxon>Stylommatophora</taxon>
        <taxon>Helicina</taxon>
        <taxon>Arionoidea</taxon>
        <taxon>Arionidae</taxon>
        <taxon>Arion</taxon>
    </lineage>
</organism>
<evidence type="ECO:0000256" key="3">
    <source>
        <dbReference type="ARBA" id="ARBA00023004"/>
    </source>
</evidence>
<dbReference type="GO" id="GO:0005737">
    <property type="term" value="C:cytoplasm"/>
    <property type="evidence" value="ECO:0007669"/>
    <property type="project" value="TreeGrafter"/>
</dbReference>
<dbReference type="EMBL" id="HACG01014516">
    <property type="protein sequence ID" value="CEK61381.1"/>
    <property type="molecule type" value="Transcribed_RNA"/>
</dbReference>
<evidence type="ECO:0000256" key="2">
    <source>
        <dbReference type="ARBA" id="ARBA00022723"/>
    </source>
</evidence>
<feature type="non-terminal residue" evidence="4">
    <location>
        <position position="1"/>
    </location>
</feature>
<dbReference type="InterPro" id="IPR001128">
    <property type="entry name" value="Cyt_P450"/>
</dbReference>
<dbReference type="PANTHER" id="PTHR24300:SF375">
    <property type="entry name" value="CYTOCHROME P450 FAMILY"/>
    <property type="match status" value="1"/>
</dbReference>
<dbReference type="SUPFAM" id="SSF48264">
    <property type="entry name" value="Cytochrome P450"/>
    <property type="match status" value="1"/>
</dbReference>
<name>A0A0B6Z0A8_9EUPU</name>
<comment type="similarity">
    <text evidence="1">Belongs to the cytochrome P450 family.</text>
</comment>
<dbReference type="Gene3D" id="1.10.630.10">
    <property type="entry name" value="Cytochrome P450"/>
    <property type="match status" value="1"/>
</dbReference>
<evidence type="ECO:0000256" key="1">
    <source>
        <dbReference type="ARBA" id="ARBA00010617"/>
    </source>
</evidence>
<dbReference type="InterPro" id="IPR050182">
    <property type="entry name" value="Cytochrome_P450_fam2"/>
</dbReference>
<dbReference type="GO" id="GO:0016712">
    <property type="term" value="F:oxidoreductase activity, acting on paired donors, with incorporation or reduction of molecular oxygen, reduced flavin or flavoprotein as one donor, and incorporation of one atom of oxygen"/>
    <property type="evidence" value="ECO:0007669"/>
    <property type="project" value="TreeGrafter"/>
</dbReference>
<reference evidence="4" key="1">
    <citation type="submission" date="2014-12" db="EMBL/GenBank/DDBJ databases">
        <title>Insight into the proteome of Arion vulgaris.</title>
        <authorList>
            <person name="Aradska J."/>
            <person name="Bulat T."/>
            <person name="Smidak R."/>
            <person name="Sarate P."/>
            <person name="Gangsoo J."/>
            <person name="Sialana F."/>
            <person name="Bilban M."/>
            <person name="Lubec G."/>
        </authorList>
    </citation>
    <scope>NUCLEOTIDE SEQUENCE</scope>
    <source>
        <tissue evidence="4">Skin</tissue>
    </source>
</reference>
<dbReference type="GO" id="GO:0006805">
    <property type="term" value="P:xenobiotic metabolic process"/>
    <property type="evidence" value="ECO:0007669"/>
    <property type="project" value="TreeGrafter"/>
</dbReference>
<dbReference type="PANTHER" id="PTHR24300">
    <property type="entry name" value="CYTOCHROME P450 508A4-RELATED"/>
    <property type="match status" value="1"/>
</dbReference>
<dbReference type="InterPro" id="IPR036396">
    <property type="entry name" value="Cyt_P450_sf"/>
</dbReference>
<dbReference type="GO" id="GO:0005506">
    <property type="term" value="F:iron ion binding"/>
    <property type="evidence" value="ECO:0007669"/>
    <property type="project" value="InterPro"/>
</dbReference>
<protein>
    <recommendedName>
        <fullName evidence="5">Cytochrome P450</fullName>
    </recommendedName>
</protein>
<evidence type="ECO:0000313" key="4">
    <source>
        <dbReference type="EMBL" id="CEK61381.1"/>
    </source>
</evidence>
<keyword evidence="2" id="KW-0479">Metal-binding</keyword>
<keyword evidence="3" id="KW-0408">Iron</keyword>
<feature type="non-terminal residue" evidence="4">
    <location>
        <position position="177"/>
    </location>
</feature>
<dbReference type="GO" id="GO:0020037">
    <property type="term" value="F:heme binding"/>
    <property type="evidence" value="ECO:0007669"/>
    <property type="project" value="InterPro"/>
</dbReference>
<dbReference type="GO" id="GO:0006082">
    <property type="term" value="P:organic acid metabolic process"/>
    <property type="evidence" value="ECO:0007669"/>
    <property type="project" value="TreeGrafter"/>
</dbReference>
<sequence>DFSDRAVIYVDIASNGVNKGIASANGAIWKEHRTFSASVMRLLGSEKNILADKIQEEVKHFMERLESFKGEPENVRSILAISVSNIMCSIIVGQRYEYDDEEFKRIHELIEFNISKIKGTAVLNFFPWLRHLPGDLLYFKIITKNFLEFYDIFAHAHIKENENIVGEPGNFITAYIQ</sequence>
<dbReference type="Pfam" id="PF00067">
    <property type="entry name" value="p450"/>
    <property type="match status" value="1"/>
</dbReference>
<dbReference type="AlphaFoldDB" id="A0A0B6Z0A8"/>
<gene>
    <name evidence="4" type="primary">ORF42101</name>
</gene>